<protein>
    <submittedName>
        <fullName evidence="1">Uncharacterized protein</fullName>
    </submittedName>
</protein>
<comment type="caution">
    <text evidence="1">The sequence shown here is derived from an EMBL/GenBank/DDBJ whole genome shotgun (WGS) entry which is preliminary data.</text>
</comment>
<dbReference type="RefSeq" id="WP_134219476.1">
    <property type="nucleotide sequence ID" value="NZ_QFGA01000001.1"/>
</dbReference>
<accession>A0A4Y7RFY5</accession>
<dbReference type="AlphaFoldDB" id="A0A4Y7RFY5"/>
<proteinExistence type="predicted"/>
<evidence type="ECO:0000313" key="2">
    <source>
        <dbReference type="Proteomes" id="UP000298324"/>
    </source>
</evidence>
<gene>
    <name evidence="1" type="ORF">Psch_01254</name>
</gene>
<dbReference type="EMBL" id="QFGA01000001">
    <property type="protein sequence ID" value="TEB07699.1"/>
    <property type="molecule type" value="Genomic_DNA"/>
</dbReference>
<organism evidence="1 2">
    <name type="scientific">Pelotomaculum schinkii</name>
    <dbReference type="NCBI Taxonomy" id="78350"/>
    <lineage>
        <taxon>Bacteria</taxon>
        <taxon>Bacillati</taxon>
        <taxon>Bacillota</taxon>
        <taxon>Clostridia</taxon>
        <taxon>Eubacteriales</taxon>
        <taxon>Desulfotomaculaceae</taxon>
        <taxon>Pelotomaculum</taxon>
    </lineage>
</organism>
<dbReference type="Proteomes" id="UP000298324">
    <property type="component" value="Unassembled WGS sequence"/>
</dbReference>
<keyword evidence="2" id="KW-1185">Reference proteome</keyword>
<reference evidence="1 2" key="1">
    <citation type="journal article" date="2018" name="Environ. Microbiol.">
        <title>Novel energy conservation strategies and behaviour of Pelotomaculum schinkii driving syntrophic propionate catabolism.</title>
        <authorList>
            <person name="Hidalgo-Ahumada C.A.P."/>
            <person name="Nobu M.K."/>
            <person name="Narihiro T."/>
            <person name="Tamaki H."/>
            <person name="Liu W.T."/>
            <person name="Kamagata Y."/>
            <person name="Stams A.J.M."/>
            <person name="Imachi H."/>
            <person name="Sousa D.Z."/>
        </authorList>
    </citation>
    <scope>NUCLEOTIDE SEQUENCE [LARGE SCALE GENOMIC DNA]</scope>
    <source>
        <strain evidence="1 2">HH</strain>
    </source>
</reference>
<name>A0A4Y7RFY5_9FIRM</name>
<sequence length="199" mass="21445">MPSCSGTKPNYAGFVSDYLSYATTAASELGVSIAFILCQWYQEWGLPANNPAWQGSTMGYTTCGSCGSFPMFCSLSDGTGAYIAQMGYYNDNSSWTNVFGNPVSVYNSYNWGFNGGQTAYNVSTDDGYYVTATSQHFYGALESGGNGTTGTYAANEAIGASPWNYGHYMSYTSGDTYPGRRLNVILNNSGWAPTYCYVP</sequence>
<evidence type="ECO:0000313" key="1">
    <source>
        <dbReference type="EMBL" id="TEB07699.1"/>
    </source>
</evidence>